<evidence type="ECO:0000256" key="2">
    <source>
        <dbReference type="ARBA" id="ARBA00022737"/>
    </source>
</evidence>
<dbReference type="Proteomes" id="UP000011087">
    <property type="component" value="Unassembled WGS sequence"/>
</dbReference>
<reference evidence="8" key="2">
    <citation type="submission" date="2012-11" db="EMBL/GenBank/DDBJ databases">
        <authorList>
            <person name="Kuo A."/>
            <person name="Curtis B.A."/>
            <person name="Tanifuji G."/>
            <person name="Burki F."/>
            <person name="Gruber A."/>
            <person name="Irimia M."/>
            <person name="Maruyama S."/>
            <person name="Arias M.C."/>
            <person name="Ball S.G."/>
            <person name="Gile G.H."/>
            <person name="Hirakawa Y."/>
            <person name="Hopkins J.F."/>
            <person name="Rensing S.A."/>
            <person name="Schmutz J."/>
            <person name="Symeonidi A."/>
            <person name="Elias M."/>
            <person name="Eveleigh R.J."/>
            <person name="Herman E.K."/>
            <person name="Klute M.J."/>
            <person name="Nakayama T."/>
            <person name="Obornik M."/>
            <person name="Reyes-Prieto A."/>
            <person name="Armbrust E.V."/>
            <person name="Aves S.J."/>
            <person name="Beiko R.G."/>
            <person name="Coutinho P."/>
            <person name="Dacks J.B."/>
            <person name="Durnford D.G."/>
            <person name="Fast N.M."/>
            <person name="Green B.R."/>
            <person name="Grisdale C."/>
            <person name="Hempe F."/>
            <person name="Henrissat B."/>
            <person name="Hoppner M.P."/>
            <person name="Ishida K.-I."/>
            <person name="Kim E."/>
            <person name="Koreny L."/>
            <person name="Kroth P.G."/>
            <person name="Liu Y."/>
            <person name="Malik S.-B."/>
            <person name="Maier U.G."/>
            <person name="McRose D."/>
            <person name="Mock T."/>
            <person name="Neilson J.A."/>
            <person name="Onodera N.T."/>
            <person name="Poole A.M."/>
            <person name="Pritham E.J."/>
            <person name="Richards T.A."/>
            <person name="Rocap G."/>
            <person name="Roy S.W."/>
            <person name="Sarai C."/>
            <person name="Schaack S."/>
            <person name="Shirato S."/>
            <person name="Slamovits C.H."/>
            <person name="Spencer D.F."/>
            <person name="Suzuki S."/>
            <person name="Worden A.Z."/>
            <person name="Zauner S."/>
            <person name="Barry K."/>
            <person name="Bell C."/>
            <person name="Bharti A.K."/>
            <person name="Crow J.A."/>
            <person name="Grimwood J."/>
            <person name="Kramer R."/>
            <person name="Lindquist E."/>
            <person name="Lucas S."/>
            <person name="Salamov A."/>
            <person name="McFadden G.I."/>
            <person name="Lane C.E."/>
            <person name="Keeling P.J."/>
            <person name="Gray M.W."/>
            <person name="Grigoriev I.V."/>
            <person name="Archibald J.M."/>
        </authorList>
    </citation>
    <scope>NUCLEOTIDE SEQUENCE</scope>
    <source>
        <strain evidence="8">CCMP2712</strain>
    </source>
</reference>
<dbReference type="Pfam" id="PF13540">
    <property type="entry name" value="RCC1_2"/>
    <property type="match status" value="4"/>
</dbReference>
<dbReference type="InterPro" id="IPR009091">
    <property type="entry name" value="RCC1/BLIP-II"/>
</dbReference>
<keyword evidence="3" id="KW-1015">Disulfide bond</keyword>
<evidence type="ECO:0000256" key="4">
    <source>
        <dbReference type="PROSITE-ProRule" id="PRU00235"/>
    </source>
</evidence>
<evidence type="ECO:0000313" key="6">
    <source>
        <dbReference type="EMBL" id="EKX48264.1"/>
    </source>
</evidence>
<dbReference type="GeneID" id="17305042"/>
<dbReference type="InterPro" id="IPR011936">
    <property type="entry name" value="Myxo_disulph_rpt"/>
</dbReference>
<feature type="signal peptide" evidence="5">
    <location>
        <begin position="1"/>
        <end position="33"/>
    </location>
</feature>
<evidence type="ECO:0000256" key="1">
    <source>
        <dbReference type="ARBA" id="ARBA00022729"/>
    </source>
</evidence>
<keyword evidence="1 5" id="KW-0732">Signal</keyword>
<dbReference type="eggNOG" id="KOG1187">
    <property type="taxonomic scope" value="Eukaryota"/>
</dbReference>
<reference evidence="6 8" key="1">
    <citation type="journal article" date="2012" name="Nature">
        <title>Algal genomes reveal evolutionary mosaicism and the fate of nucleomorphs.</title>
        <authorList>
            <consortium name="DOE Joint Genome Institute"/>
            <person name="Curtis B.A."/>
            <person name="Tanifuji G."/>
            <person name="Burki F."/>
            <person name="Gruber A."/>
            <person name="Irimia M."/>
            <person name="Maruyama S."/>
            <person name="Arias M.C."/>
            <person name="Ball S.G."/>
            <person name="Gile G.H."/>
            <person name="Hirakawa Y."/>
            <person name="Hopkins J.F."/>
            <person name="Kuo A."/>
            <person name="Rensing S.A."/>
            <person name="Schmutz J."/>
            <person name="Symeonidi A."/>
            <person name="Elias M."/>
            <person name="Eveleigh R.J."/>
            <person name="Herman E.K."/>
            <person name="Klute M.J."/>
            <person name="Nakayama T."/>
            <person name="Obornik M."/>
            <person name="Reyes-Prieto A."/>
            <person name="Armbrust E.V."/>
            <person name="Aves S.J."/>
            <person name="Beiko R.G."/>
            <person name="Coutinho P."/>
            <person name="Dacks J.B."/>
            <person name="Durnford D.G."/>
            <person name="Fast N.M."/>
            <person name="Green B.R."/>
            <person name="Grisdale C.J."/>
            <person name="Hempel F."/>
            <person name="Henrissat B."/>
            <person name="Hoppner M.P."/>
            <person name="Ishida K."/>
            <person name="Kim E."/>
            <person name="Koreny L."/>
            <person name="Kroth P.G."/>
            <person name="Liu Y."/>
            <person name="Malik S.B."/>
            <person name="Maier U.G."/>
            <person name="McRose D."/>
            <person name="Mock T."/>
            <person name="Neilson J.A."/>
            <person name="Onodera N.T."/>
            <person name="Poole A.M."/>
            <person name="Pritham E.J."/>
            <person name="Richards T.A."/>
            <person name="Rocap G."/>
            <person name="Roy S.W."/>
            <person name="Sarai C."/>
            <person name="Schaack S."/>
            <person name="Shirato S."/>
            <person name="Slamovits C.H."/>
            <person name="Spencer D.F."/>
            <person name="Suzuki S."/>
            <person name="Worden A.Z."/>
            <person name="Zauner S."/>
            <person name="Barry K."/>
            <person name="Bell C."/>
            <person name="Bharti A.K."/>
            <person name="Crow J.A."/>
            <person name="Grimwood J."/>
            <person name="Kramer R."/>
            <person name="Lindquist E."/>
            <person name="Lucas S."/>
            <person name="Salamov A."/>
            <person name="McFadden G.I."/>
            <person name="Lane C.E."/>
            <person name="Keeling P.J."/>
            <person name="Gray M.W."/>
            <person name="Grigoriev I.V."/>
            <person name="Archibald J.M."/>
        </authorList>
    </citation>
    <scope>NUCLEOTIDE SEQUENCE</scope>
    <source>
        <strain evidence="6 8">CCMP2712</strain>
    </source>
</reference>
<dbReference type="GO" id="GO:0005085">
    <property type="term" value="F:guanyl-nucleotide exchange factor activity"/>
    <property type="evidence" value="ECO:0007669"/>
    <property type="project" value="TreeGrafter"/>
</dbReference>
<evidence type="ECO:0008006" key="9">
    <source>
        <dbReference type="Google" id="ProtNLM"/>
    </source>
</evidence>
<evidence type="ECO:0000256" key="5">
    <source>
        <dbReference type="SAM" id="SignalP"/>
    </source>
</evidence>
<dbReference type="Gene3D" id="2.130.10.30">
    <property type="entry name" value="Regulator of chromosome condensation 1/beta-lactamase-inhibitor protein II"/>
    <property type="match status" value="2"/>
</dbReference>
<dbReference type="STRING" id="905079.L1JJF0"/>
<keyword evidence="2" id="KW-0677">Repeat</keyword>
<dbReference type="KEGG" id="gtt:GUITHDRAFT_105869"/>
<dbReference type="RefSeq" id="XP_005835244.1">
    <property type="nucleotide sequence ID" value="XM_005835187.1"/>
</dbReference>
<dbReference type="InterPro" id="IPR000408">
    <property type="entry name" value="Reg_chr_condens"/>
</dbReference>
<gene>
    <name evidence="6" type="ORF">GUITHDRAFT_105869</name>
</gene>
<dbReference type="InterPro" id="IPR051553">
    <property type="entry name" value="Ran_GTPase-activating"/>
</dbReference>
<dbReference type="PANTHER" id="PTHR45982:SF1">
    <property type="entry name" value="REGULATOR OF CHROMOSOME CONDENSATION"/>
    <property type="match status" value="1"/>
</dbReference>
<sequence>MRCGIDAFLAQHRHIQKLLFPALLLAFFPASKGTTSTSSTVLYFCLGGVNAGSSCYGLTDLTSCGIDGVCVSSRYKDVCGNGFRLQNEQCDDGNTINGDGCSSNCTVEVGWQCVGGSSTSADVCTVLCGDGIRLFSGCCQTSGCSQECFPGGCDDGNTIDGDGCSSDCSTETGYTCWGGNIDTMSTCLCTRTRVSAGTDHTCAISSASRLECWGNSENNKTLTNFFGVTAPILWPKGSWTAQDVWVSVGVGNQHNCAIGYNGNMICWGWQGPTALGDGRLQMPSPPDWERLSQGGFKWAQVGVGSGFSCALLNEDRYLYAPVCGPGQQPGTGCNLQYLCGGQCRAVNDWSTKWLERHPCFYSYVTQCDVPSNRTIVCWGSNFYKEIEMPVFDYWTDVAVGQTHACGIFHNGSAVCWGNNDVGQATVPAISRTWIQLAAGGSHTCGIDSDRYLYCWGRGHEGQTKIPCSNSWLRVSAGWVHTCGIHSDLSMDCWGSNNYGQLNVPHQPGTCVDAAGKSTGVPCKSSADCATGLCSGPRKYDWVQVSAGRQNTCAVDKSNAVYCWGSNSFGQTFAPGSQLHQTGVGSHNQPIYLSEGFLTAQCS</sequence>
<dbReference type="GO" id="GO:0005737">
    <property type="term" value="C:cytoplasm"/>
    <property type="evidence" value="ECO:0007669"/>
    <property type="project" value="TreeGrafter"/>
</dbReference>
<dbReference type="EMBL" id="JH992986">
    <property type="protein sequence ID" value="EKX48264.1"/>
    <property type="molecule type" value="Genomic_DNA"/>
</dbReference>
<evidence type="ECO:0000313" key="8">
    <source>
        <dbReference type="Proteomes" id="UP000011087"/>
    </source>
</evidence>
<evidence type="ECO:0000313" key="7">
    <source>
        <dbReference type="EnsemblProtists" id="EKX48264"/>
    </source>
</evidence>
<proteinExistence type="predicted"/>
<keyword evidence="8" id="KW-1185">Reference proteome</keyword>
<dbReference type="HOGENOM" id="CLU_453790_0_0_1"/>
<dbReference type="PaxDb" id="55529-EKX48264"/>
<organism evidence="6">
    <name type="scientific">Guillardia theta (strain CCMP2712)</name>
    <name type="common">Cryptophyte</name>
    <dbReference type="NCBI Taxonomy" id="905079"/>
    <lineage>
        <taxon>Eukaryota</taxon>
        <taxon>Cryptophyceae</taxon>
        <taxon>Pyrenomonadales</taxon>
        <taxon>Geminigeraceae</taxon>
        <taxon>Guillardia</taxon>
    </lineage>
</organism>
<accession>L1JJF0</accession>
<protein>
    <recommendedName>
        <fullName evidence="9">DUF4215 domain-containing protein</fullName>
    </recommendedName>
</protein>
<feature type="repeat" description="RCC1" evidence="4">
    <location>
        <begin position="411"/>
        <end position="449"/>
    </location>
</feature>
<name>L1JJF0_GUITC</name>
<dbReference type="PANTHER" id="PTHR45982">
    <property type="entry name" value="REGULATOR OF CHROMOSOME CONDENSATION"/>
    <property type="match status" value="1"/>
</dbReference>
<dbReference type="OrthoDB" id="61110at2759"/>
<feature type="chain" id="PRO_5008771409" description="DUF4215 domain-containing protein" evidence="5">
    <location>
        <begin position="34"/>
        <end position="602"/>
    </location>
</feature>
<reference evidence="7" key="3">
    <citation type="submission" date="2015-06" db="UniProtKB">
        <authorList>
            <consortium name="EnsemblProtists"/>
        </authorList>
    </citation>
    <scope>IDENTIFICATION</scope>
</reference>
<dbReference type="NCBIfam" id="TIGR02232">
    <property type="entry name" value="myxo_disulf_rpt"/>
    <property type="match status" value="2"/>
</dbReference>
<dbReference type="AlphaFoldDB" id="L1JJF0"/>
<dbReference type="EnsemblProtists" id="EKX48264">
    <property type="protein sequence ID" value="EKX48264"/>
    <property type="gene ID" value="GUITHDRAFT_105869"/>
</dbReference>
<evidence type="ECO:0000256" key="3">
    <source>
        <dbReference type="ARBA" id="ARBA00023157"/>
    </source>
</evidence>
<dbReference type="SUPFAM" id="SSF50985">
    <property type="entry name" value="RCC1/BLIP-II"/>
    <property type="match status" value="2"/>
</dbReference>
<dbReference type="OMA" id="RDWSADE"/>
<dbReference type="PROSITE" id="PS50012">
    <property type="entry name" value="RCC1_3"/>
    <property type="match status" value="1"/>
</dbReference>